<reference evidence="9 10" key="1">
    <citation type="submission" date="2017-06" db="EMBL/GenBank/DDBJ databases">
        <title>Comparative genomic analysis of Ambrosia Fusariam Clade fungi.</title>
        <authorList>
            <person name="Stajich J.E."/>
            <person name="Carrillo J."/>
            <person name="Kijimoto T."/>
            <person name="Eskalen A."/>
            <person name="O'Donnell K."/>
            <person name="Kasson M."/>
        </authorList>
    </citation>
    <scope>NUCLEOTIDE SEQUENCE [LARGE SCALE GENOMIC DNA]</scope>
    <source>
        <strain evidence="9 10">NRRL62584</strain>
    </source>
</reference>
<comment type="subcellular location">
    <subcellularLocation>
        <location evidence="1">Membrane</location>
        <topology evidence="1">Multi-pass membrane protein</topology>
    </subcellularLocation>
</comment>
<comment type="caution">
    <text evidence="9">The sequence shown here is derived from an EMBL/GenBank/DDBJ whole genome shotgun (WGS) entry which is preliminary data.</text>
</comment>
<evidence type="ECO:0000256" key="6">
    <source>
        <dbReference type="SAM" id="MobiDB-lite"/>
    </source>
</evidence>
<feature type="transmembrane region" description="Helical" evidence="7">
    <location>
        <begin position="62"/>
        <end position="83"/>
    </location>
</feature>
<dbReference type="STRING" id="1325734.A0A428PE17"/>
<proteinExistence type="inferred from homology"/>
<dbReference type="OrthoDB" id="5342292at2759"/>
<feature type="transmembrane region" description="Helical" evidence="7">
    <location>
        <begin position="144"/>
        <end position="163"/>
    </location>
</feature>
<keyword evidence="2 7" id="KW-0812">Transmembrane</keyword>
<evidence type="ECO:0000256" key="3">
    <source>
        <dbReference type="ARBA" id="ARBA00022989"/>
    </source>
</evidence>
<gene>
    <name evidence="9" type="ORF">CEP54_011486</name>
</gene>
<evidence type="ECO:0000313" key="10">
    <source>
        <dbReference type="Proteomes" id="UP000288168"/>
    </source>
</evidence>
<evidence type="ECO:0000256" key="2">
    <source>
        <dbReference type="ARBA" id="ARBA00022692"/>
    </source>
</evidence>
<feature type="transmembrane region" description="Helical" evidence="7">
    <location>
        <begin position="95"/>
        <end position="114"/>
    </location>
</feature>
<feature type="transmembrane region" description="Helical" evidence="7">
    <location>
        <begin position="210"/>
        <end position="234"/>
    </location>
</feature>
<dbReference type="PANTHER" id="PTHR33048">
    <property type="entry name" value="PTH11-LIKE INTEGRAL MEMBRANE PROTEIN (AFU_ORTHOLOGUE AFUA_5G11245)"/>
    <property type="match status" value="1"/>
</dbReference>
<feature type="transmembrane region" description="Helical" evidence="7">
    <location>
        <begin position="246"/>
        <end position="266"/>
    </location>
</feature>
<keyword evidence="3 7" id="KW-1133">Transmembrane helix</keyword>
<name>A0A428PE17_9HYPO</name>
<dbReference type="InterPro" id="IPR052337">
    <property type="entry name" value="SAT4-like"/>
</dbReference>
<evidence type="ECO:0000259" key="8">
    <source>
        <dbReference type="Pfam" id="PF20684"/>
    </source>
</evidence>
<dbReference type="EMBL" id="NKCI01000151">
    <property type="protein sequence ID" value="RSL51277.1"/>
    <property type="molecule type" value="Genomic_DNA"/>
</dbReference>
<evidence type="ECO:0000313" key="9">
    <source>
        <dbReference type="EMBL" id="RSL51277.1"/>
    </source>
</evidence>
<evidence type="ECO:0000256" key="1">
    <source>
        <dbReference type="ARBA" id="ARBA00004141"/>
    </source>
</evidence>
<dbReference type="GO" id="GO:0016020">
    <property type="term" value="C:membrane"/>
    <property type="evidence" value="ECO:0007669"/>
    <property type="project" value="UniProtKB-SubCell"/>
</dbReference>
<feature type="transmembrane region" description="Helical" evidence="7">
    <location>
        <begin position="286"/>
        <end position="305"/>
    </location>
</feature>
<comment type="similarity">
    <text evidence="5">Belongs to the SAT4 family.</text>
</comment>
<keyword evidence="4 7" id="KW-0472">Membrane</keyword>
<feature type="domain" description="Rhodopsin" evidence="8">
    <location>
        <begin position="79"/>
        <end position="311"/>
    </location>
</feature>
<evidence type="ECO:0000256" key="4">
    <source>
        <dbReference type="ARBA" id="ARBA00023136"/>
    </source>
</evidence>
<feature type="region of interest" description="Disordered" evidence="6">
    <location>
        <begin position="31"/>
        <end position="51"/>
    </location>
</feature>
<evidence type="ECO:0000256" key="5">
    <source>
        <dbReference type="ARBA" id="ARBA00038359"/>
    </source>
</evidence>
<accession>A0A428PE17</accession>
<dbReference type="AlphaFoldDB" id="A0A428PE17"/>
<keyword evidence="10" id="KW-1185">Reference proteome</keyword>
<dbReference type="PANTHER" id="PTHR33048:SF55">
    <property type="entry name" value="INTEGRAL MEMBRANE PROTEIN"/>
    <property type="match status" value="1"/>
</dbReference>
<dbReference type="Proteomes" id="UP000288168">
    <property type="component" value="Unassembled WGS sequence"/>
</dbReference>
<organism evidence="9 10">
    <name type="scientific">Fusarium duplospermum</name>
    <dbReference type="NCBI Taxonomy" id="1325734"/>
    <lineage>
        <taxon>Eukaryota</taxon>
        <taxon>Fungi</taxon>
        <taxon>Dikarya</taxon>
        <taxon>Ascomycota</taxon>
        <taxon>Pezizomycotina</taxon>
        <taxon>Sordariomycetes</taxon>
        <taxon>Hypocreomycetidae</taxon>
        <taxon>Hypocreales</taxon>
        <taxon>Nectriaceae</taxon>
        <taxon>Fusarium</taxon>
        <taxon>Fusarium solani species complex</taxon>
    </lineage>
</organism>
<protein>
    <recommendedName>
        <fullName evidence="8">Rhodopsin domain-containing protein</fullName>
    </recommendedName>
</protein>
<dbReference type="Pfam" id="PF20684">
    <property type="entry name" value="Fung_rhodopsin"/>
    <property type="match status" value="1"/>
</dbReference>
<evidence type="ECO:0000256" key="7">
    <source>
        <dbReference type="SAM" id="Phobius"/>
    </source>
</evidence>
<dbReference type="InterPro" id="IPR049326">
    <property type="entry name" value="Rhodopsin_dom_fungi"/>
</dbReference>
<feature type="transmembrane region" description="Helical" evidence="7">
    <location>
        <begin position="175"/>
        <end position="195"/>
    </location>
</feature>
<sequence length="375" mass="40908">MGLGSKPLELTNATTFPSLFFVSERPPVMDPDGQGSGSPLPMPHPASSGGLFSHTEGPSKELFWTSVLMPIFSIPIVVLRLWTSKRVVNKWHVDDTLIILATIFAVLFSVDSALNARLGSGDHIWNIDPKSLEIPLKSTKWGGLPVYNIATVFIKASVLTFYLRFTVDAYFKMSSYAVLFIVVANAIVNIVGSAILECTAPGQPACQQTIIIQIVSAAVNSATDALILLLPFWLLRPMKVPLSRKIGIALVLMAGGFVFFVSIFRLVSTTQLDDNLDATYRGGNSLKWSVIETWSGIICACMPYAKPLINRYFPHSWAATKQDSSGSERRLATINMEEGVNNDQPEDKGVIVEARKASSSRTGSICVPRDAIIQT</sequence>